<evidence type="ECO:0000313" key="4">
    <source>
        <dbReference type="Proteomes" id="UP001597497"/>
    </source>
</evidence>
<keyword evidence="2" id="KW-0472">Membrane</keyword>
<dbReference type="RefSeq" id="WP_379927615.1">
    <property type="nucleotide sequence ID" value="NZ_JBHUMM010000001.1"/>
</dbReference>
<feature type="compositionally biased region" description="Low complexity" evidence="1">
    <location>
        <begin position="69"/>
        <end position="78"/>
    </location>
</feature>
<feature type="region of interest" description="Disordered" evidence="1">
    <location>
        <begin position="57"/>
        <end position="86"/>
    </location>
</feature>
<dbReference type="EMBL" id="JBHUMM010000001">
    <property type="protein sequence ID" value="MFD2670280.1"/>
    <property type="molecule type" value="Genomic_DNA"/>
</dbReference>
<dbReference type="Proteomes" id="UP001597497">
    <property type="component" value="Unassembled WGS sequence"/>
</dbReference>
<sequence length="128" mass="13695">MEPIYPICEEKIRPHIGKPVCAVLHDGTHIYGNVAGFEGDQLMLRFDDRVGTYGEAAGGKVSSKKKKAGSAGKSAAVKNKGKKKQGQAEIAGYYPYGPYPYYPGYGAGLFALSVGLIAALFVAPFFFI</sequence>
<keyword evidence="4" id="KW-1185">Reference proteome</keyword>
<evidence type="ECO:0000256" key="2">
    <source>
        <dbReference type="SAM" id="Phobius"/>
    </source>
</evidence>
<comment type="caution">
    <text evidence="3">The sequence shown here is derived from an EMBL/GenBank/DDBJ whole genome shotgun (WGS) entry which is preliminary data.</text>
</comment>
<evidence type="ECO:0000313" key="3">
    <source>
        <dbReference type="EMBL" id="MFD2670280.1"/>
    </source>
</evidence>
<organism evidence="3 4">
    <name type="scientific">Marinicrinis sediminis</name>
    <dbReference type="NCBI Taxonomy" id="1652465"/>
    <lineage>
        <taxon>Bacteria</taxon>
        <taxon>Bacillati</taxon>
        <taxon>Bacillota</taxon>
        <taxon>Bacilli</taxon>
        <taxon>Bacillales</taxon>
        <taxon>Paenibacillaceae</taxon>
    </lineage>
</organism>
<keyword evidence="2" id="KW-0812">Transmembrane</keyword>
<keyword evidence="2" id="KW-1133">Transmembrane helix</keyword>
<gene>
    <name evidence="3" type="ORF">ACFSUC_01505</name>
</gene>
<accession>A0ABW5R6B6</accession>
<reference evidence="4" key="1">
    <citation type="journal article" date="2019" name="Int. J. Syst. Evol. Microbiol.">
        <title>The Global Catalogue of Microorganisms (GCM) 10K type strain sequencing project: providing services to taxonomists for standard genome sequencing and annotation.</title>
        <authorList>
            <consortium name="The Broad Institute Genomics Platform"/>
            <consortium name="The Broad Institute Genome Sequencing Center for Infectious Disease"/>
            <person name="Wu L."/>
            <person name="Ma J."/>
        </authorList>
    </citation>
    <scope>NUCLEOTIDE SEQUENCE [LARGE SCALE GENOMIC DNA]</scope>
    <source>
        <strain evidence="4">KCTC 33676</strain>
    </source>
</reference>
<name>A0ABW5R6B6_9BACL</name>
<evidence type="ECO:0000256" key="1">
    <source>
        <dbReference type="SAM" id="MobiDB-lite"/>
    </source>
</evidence>
<protein>
    <submittedName>
        <fullName evidence="3">Uncharacterized protein</fullName>
    </submittedName>
</protein>
<feature type="transmembrane region" description="Helical" evidence="2">
    <location>
        <begin position="105"/>
        <end position="127"/>
    </location>
</feature>
<proteinExistence type="predicted"/>